<evidence type="ECO:0000256" key="4">
    <source>
        <dbReference type="ARBA" id="ARBA00023172"/>
    </source>
</evidence>
<evidence type="ECO:0000256" key="6">
    <source>
        <dbReference type="ARBA" id="ARBA00033409"/>
    </source>
</evidence>
<evidence type="ECO:0000256" key="5">
    <source>
        <dbReference type="ARBA" id="ARBA00023204"/>
    </source>
</evidence>
<evidence type="ECO:0000256" key="1">
    <source>
        <dbReference type="ARBA" id="ARBA00007452"/>
    </source>
</evidence>
<dbReference type="EMBL" id="JACHHF010000009">
    <property type="protein sequence ID" value="MBB5176578.1"/>
    <property type="molecule type" value="Genomic_DNA"/>
</dbReference>
<dbReference type="GO" id="GO:0006302">
    <property type="term" value="P:double-strand break repair"/>
    <property type="evidence" value="ECO:0007669"/>
    <property type="project" value="TreeGrafter"/>
</dbReference>
<keyword evidence="10" id="KW-1185">Reference proteome</keyword>
<comment type="caution">
    <text evidence="9">The sequence shown here is derived from an EMBL/GenBank/DDBJ whole genome shotgun (WGS) entry which is preliminary data.</text>
</comment>
<dbReference type="AlphaFoldDB" id="A0A9Q2HFV3"/>
<evidence type="ECO:0000256" key="3">
    <source>
        <dbReference type="ARBA" id="ARBA00022763"/>
    </source>
</evidence>
<dbReference type="InterPro" id="IPR012340">
    <property type="entry name" value="NA-bd_OB-fold"/>
</dbReference>
<feature type="domain" description="DNA replication/recombination mediator RecO N-terminal" evidence="8">
    <location>
        <begin position="2"/>
        <end position="70"/>
    </location>
</feature>
<name>A0A9Q2HFV3_9STAP</name>
<evidence type="ECO:0000313" key="10">
    <source>
        <dbReference type="Proteomes" id="UP000579136"/>
    </source>
</evidence>
<evidence type="ECO:0000259" key="8">
    <source>
        <dbReference type="Pfam" id="PF11967"/>
    </source>
</evidence>
<sequence length="238" mass="27617">MIRHTNYSESSKIITVLSENGALVPLMARGFNKPRSPFNSLKQGFNHSLYTYSRHRGMGTLTEVDVISQYNNINGDFDTYTVASFIVEIINRITDEEIADPALYKLMYQAFKLLDDKNEKYSVLSFVIIKLFPKYGALLNVDQCVLCGSYNYENMNRYSFKYHGVLCNNHTNDEELERSVFVNSRSIYLAAFLKHVQIEHLNSINIDEADGKKLFKFVDMLFQEYTGEFFKTRKLLQI</sequence>
<dbReference type="PANTHER" id="PTHR33991">
    <property type="entry name" value="DNA REPAIR PROTEIN RECO"/>
    <property type="match status" value="1"/>
</dbReference>
<evidence type="ECO:0000256" key="2">
    <source>
        <dbReference type="ARBA" id="ARBA00021310"/>
    </source>
</evidence>
<keyword evidence="5 7" id="KW-0234">DNA repair</keyword>
<dbReference type="InterPro" id="IPR037278">
    <property type="entry name" value="ARFGAP/RecO"/>
</dbReference>
<gene>
    <name evidence="7" type="primary">recO</name>
    <name evidence="9" type="ORF">HNQ45_001466</name>
</gene>
<comment type="function">
    <text evidence="7">Involved in DNA repair and RecF pathway recombination.</text>
</comment>
<dbReference type="GO" id="GO:0043590">
    <property type="term" value="C:bacterial nucleoid"/>
    <property type="evidence" value="ECO:0007669"/>
    <property type="project" value="TreeGrafter"/>
</dbReference>
<comment type="similarity">
    <text evidence="1 7">Belongs to the RecO family.</text>
</comment>
<organism evidence="9 10">
    <name type="scientific">Nosocomiicoccus ampullae</name>
    <dbReference type="NCBI Taxonomy" id="489910"/>
    <lineage>
        <taxon>Bacteria</taxon>
        <taxon>Bacillati</taxon>
        <taxon>Bacillota</taxon>
        <taxon>Bacilli</taxon>
        <taxon>Bacillales</taxon>
        <taxon>Staphylococcaceae</taxon>
        <taxon>Nosocomiicoccus</taxon>
    </lineage>
</organism>
<dbReference type="Gene3D" id="2.40.50.140">
    <property type="entry name" value="Nucleic acid-binding proteins"/>
    <property type="match status" value="1"/>
</dbReference>
<dbReference type="Pfam" id="PF11967">
    <property type="entry name" value="RecO_N"/>
    <property type="match status" value="1"/>
</dbReference>
<keyword evidence="3 7" id="KW-0227">DNA damage</keyword>
<reference evidence="9 10" key="1">
    <citation type="submission" date="2020-08" db="EMBL/GenBank/DDBJ databases">
        <title>Genomic Encyclopedia of Type Strains, Phase IV (KMG-IV): sequencing the most valuable type-strain genomes for metagenomic binning, comparative biology and taxonomic classification.</title>
        <authorList>
            <person name="Goeker M."/>
        </authorList>
    </citation>
    <scope>NUCLEOTIDE SEQUENCE [LARGE SCALE GENOMIC DNA]</scope>
    <source>
        <strain evidence="9 10">DSM 19163</strain>
    </source>
</reference>
<dbReference type="GO" id="GO:0006310">
    <property type="term" value="P:DNA recombination"/>
    <property type="evidence" value="ECO:0007669"/>
    <property type="project" value="UniProtKB-UniRule"/>
</dbReference>
<dbReference type="Proteomes" id="UP000579136">
    <property type="component" value="Unassembled WGS sequence"/>
</dbReference>
<dbReference type="InterPro" id="IPR042242">
    <property type="entry name" value="RecO_C"/>
</dbReference>
<evidence type="ECO:0000313" key="9">
    <source>
        <dbReference type="EMBL" id="MBB5176578.1"/>
    </source>
</evidence>
<keyword evidence="4 7" id="KW-0233">DNA recombination</keyword>
<dbReference type="InterPro" id="IPR022572">
    <property type="entry name" value="DNA_rep/recomb_RecO_N"/>
</dbReference>
<proteinExistence type="inferred from homology"/>
<dbReference type="HAMAP" id="MF_00201">
    <property type="entry name" value="RecO"/>
    <property type="match status" value="1"/>
</dbReference>
<dbReference type="NCBIfam" id="TIGR00613">
    <property type="entry name" value="reco"/>
    <property type="match status" value="1"/>
</dbReference>
<dbReference type="SUPFAM" id="SSF57863">
    <property type="entry name" value="ArfGap/RecO-like zinc finger"/>
    <property type="match status" value="1"/>
</dbReference>
<protein>
    <recommendedName>
        <fullName evidence="2 7">DNA repair protein RecO</fullName>
    </recommendedName>
    <alternativeName>
        <fullName evidence="6 7">Recombination protein O</fullName>
    </alternativeName>
</protein>
<dbReference type="Pfam" id="PF02565">
    <property type="entry name" value="RecO_C"/>
    <property type="match status" value="1"/>
</dbReference>
<dbReference type="PANTHER" id="PTHR33991:SF1">
    <property type="entry name" value="DNA REPAIR PROTEIN RECO"/>
    <property type="match status" value="1"/>
</dbReference>
<dbReference type="SUPFAM" id="SSF50249">
    <property type="entry name" value="Nucleic acid-binding proteins"/>
    <property type="match status" value="1"/>
</dbReference>
<evidence type="ECO:0000256" key="7">
    <source>
        <dbReference type="HAMAP-Rule" id="MF_00201"/>
    </source>
</evidence>
<dbReference type="Gene3D" id="1.20.1440.120">
    <property type="entry name" value="Recombination protein O, C-terminal domain"/>
    <property type="match status" value="1"/>
</dbReference>
<accession>A0A9Q2HFV3</accession>
<dbReference type="InterPro" id="IPR003717">
    <property type="entry name" value="RecO"/>
</dbReference>